<keyword evidence="1" id="KW-0472">Membrane</keyword>
<reference evidence="2 3" key="2">
    <citation type="submission" date="2020-06" db="EMBL/GenBank/DDBJ databases">
        <title>Antribacter stalactiti gen. nov., sp. nov., a new member of the family Nacardiaceae isolated from a cave.</title>
        <authorList>
            <person name="Kim I.S."/>
        </authorList>
    </citation>
    <scope>NUCLEOTIDE SEQUENCE [LARGE SCALE GENOMIC DNA]</scope>
    <source>
        <strain evidence="2 3">YC2-7</strain>
    </source>
</reference>
<sequence>MIAAVAIASIALVAFAYGFAGLGVVAVIGSIASFGLAALLLTRAGRVNVNRYLDPDRLA</sequence>
<protein>
    <submittedName>
        <fullName evidence="2">Uncharacterized protein</fullName>
    </submittedName>
</protein>
<dbReference type="Proteomes" id="UP000535543">
    <property type="component" value="Unassembled WGS sequence"/>
</dbReference>
<evidence type="ECO:0000313" key="3">
    <source>
        <dbReference type="Proteomes" id="UP000535543"/>
    </source>
</evidence>
<gene>
    <name evidence="2" type="ORF">FGL95_01510</name>
</gene>
<evidence type="ECO:0000256" key="1">
    <source>
        <dbReference type="SAM" id="Phobius"/>
    </source>
</evidence>
<reference evidence="2 3" key="1">
    <citation type="submission" date="2019-05" db="EMBL/GenBank/DDBJ databases">
        <authorList>
            <person name="Lee S.D."/>
        </authorList>
    </citation>
    <scope>NUCLEOTIDE SEQUENCE [LARGE SCALE GENOMIC DNA]</scope>
    <source>
        <strain evidence="2 3">YC2-7</strain>
    </source>
</reference>
<name>A0A848K3J1_9NOCA</name>
<keyword evidence="3" id="KW-1185">Reference proteome</keyword>
<comment type="caution">
    <text evidence="2">The sequence shown here is derived from an EMBL/GenBank/DDBJ whole genome shotgun (WGS) entry which is preliminary data.</text>
</comment>
<keyword evidence="1" id="KW-0812">Transmembrane</keyword>
<dbReference type="EMBL" id="VCQU01000001">
    <property type="protein sequence ID" value="NMN93715.1"/>
    <property type="molecule type" value="Genomic_DNA"/>
</dbReference>
<feature type="transmembrane region" description="Helical" evidence="1">
    <location>
        <begin position="26"/>
        <end position="42"/>
    </location>
</feature>
<organism evidence="2 3">
    <name type="scientific">Antrihabitans stalactiti</name>
    <dbReference type="NCBI Taxonomy" id="2584121"/>
    <lineage>
        <taxon>Bacteria</taxon>
        <taxon>Bacillati</taxon>
        <taxon>Actinomycetota</taxon>
        <taxon>Actinomycetes</taxon>
        <taxon>Mycobacteriales</taxon>
        <taxon>Nocardiaceae</taxon>
        <taxon>Antrihabitans</taxon>
    </lineage>
</organism>
<accession>A0A848K3J1</accession>
<proteinExistence type="predicted"/>
<keyword evidence="1" id="KW-1133">Transmembrane helix</keyword>
<dbReference type="AlphaFoldDB" id="A0A848K3J1"/>
<evidence type="ECO:0000313" key="2">
    <source>
        <dbReference type="EMBL" id="NMN93715.1"/>
    </source>
</evidence>